<keyword evidence="2 3" id="KW-0378">Hydrolase</keyword>
<dbReference type="Gene3D" id="3.40.50.1000">
    <property type="entry name" value="HAD superfamily/HAD-like"/>
    <property type="match status" value="1"/>
</dbReference>
<evidence type="ECO:0000256" key="3">
    <source>
        <dbReference type="RuleBase" id="RU368077"/>
    </source>
</evidence>
<comment type="similarity">
    <text evidence="1 3">Belongs to the HAD-like hydrolase superfamily. S-2-haloalkanoic acid dehalogenase family.</text>
</comment>
<dbReference type="InterPro" id="IPR036412">
    <property type="entry name" value="HAD-like_sf"/>
</dbReference>
<dbReference type="PANTHER" id="PTHR43316">
    <property type="entry name" value="HYDROLASE, HALOACID DELAHOGENASE-RELATED"/>
    <property type="match status" value="1"/>
</dbReference>
<dbReference type="GO" id="GO:0018784">
    <property type="term" value="F:(S)-2-haloacid dehalogenase activity"/>
    <property type="evidence" value="ECO:0007669"/>
    <property type="project" value="UniProtKB-UniRule"/>
</dbReference>
<comment type="function">
    <text evidence="3">Catalyzes the hydrolytic dehalogenation of small (S)-2-haloalkanoic acids to yield the corresponding (R)-2-hydroxyalkanoic acids.</text>
</comment>
<dbReference type="Pfam" id="PF00702">
    <property type="entry name" value="Hydrolase"/>
    <property type="match status" value="1"/>
</dbReference>
<keyword evidence="5" id="KW-1185">Reference proteome</keyword>
<gene>
    <name evidence="4" type="ORF">BX592_12444</name>
</gene>
<dbReference type="NCBIfam" id="TIGR01493">
    <property type="entry name" value="HAD-SF-IA-v2"/>
    <property type="match status" value="1"/>
</dbReference>
<proteinExistence type="inferred from homology"/>
<protein>
    <recommendedName>
        <fullName evidence="3">(S)-2-haloacid dehalogenase</fullName>
        <ecNumber evidence="3">3.8.1.2</ecNumber>
    </recommendedName>
    <alternativeName>
        <fullName evidence="3">2-haloalkanoic acid dehalogenase</fullName>
    </alternativeName>
    <alternativeName>
        <fullName evidence="3">Halocarboxylic acid halidohydrolase</fullName>
    </alternativeName>
    <alternativeName>
        <fullName evidence="3">L-2-haloacid dehalogenase</fullName>
    </alternativeName>
</protein>
<dbReference type="InterPro" id="IPR023198">
    <property type="entry name" value="PGP-like_dom2"/>
</dbReference>
<sequence length="294" mass="33241">MIELARSMLGEGVASPANYDVTTPSCTGISFSGSFPTLTSRTRRHRFAPLGRHPQSSSSNWKSIVMKTINAVVFDLYGTLCNVHSVARKCDEHYPGRGLEMSTLWRQKQLEYTWLRSLMNQYVAFERVTEDALNYVGAYLKLDLQNDARAELCEEYLRLQPYPEVDQALGTLRARGVPLAILSNGSAFSIDAVVEHSRLARHFDHLISVESVQVFKPHDLVYTLAEQTMKFARDETLFVSSNSWDACGARKFGYQVCWVNRFGNTFDQLGQEPHYTVSGLQDLPELMSALKVRL</sequence>
<evidence type="ECO:0000313" key="4">
    <source>
        <dbReference type="EMBL" id="TDY40531.1"/>
    </source>
</evidence>
<evidence type="ECO:0000256" key="1">
    <source>
        <dbReference type="ARBA" id="ARBA00008106"/>
    </source>
</evidence>
<dbReference type="SFLD" id="SFLDG01129">
    <property type="entry name" value="C1.5:_HAD__Beta-PGM__Phosphata"/>
    <property type="match status" value="1"/>
</dbReference>
<dbReference type="EMBL" id="SORE01000024">
    <property type="protein sequence ID" value="TDY40531.1"/>
    <property type="molecule type" value="Genomic_DNA"/>
</dbReference>
<dbReference type="Gene3D" id="1.10.150.240">
    <property type="entry name" value="Putative phosphatase, domain 2"/>
    <property type="match status" value="1"/>
</dbReference>
<evidence type="ECO:0000256" key="2">
    <source>
        <dbReference type="ARBA" id="ARBA00022801"/>
    </source>
</evidence>
<dbReference type="InterPro" id="IPR051540">
    <property type="entry name" value="S-2-haloacid_dehalogenase"/>
</dbReference>
<dbReference type="InterPro" id="IPR023214">
    <property type="entry name" value="HAD_sf"/>
</dbReference>
<dbReference type="SFLD" id="SFLDF00045">
    <property type="entry name" value="2-haloacid_dehalogenase"/>
    <property type="match status" value="1"/>
</dbReference>
<accession>A0A4R8LC70</accession>
<comment type="caution">
    <text evidence="4">The sequence shown here is derived from an EMBL/GenBank/DDBJ whole genome shotgun (WGS) entry which is preliminary data.</text>
</comment>
<dbReference type="SFLD" id="SFLDG01135">
    <property type="entry name" value="C1.5.6:_HAD__Beta-PGM__Phospha"/>
    <property type="match status" value="1"/>
</dbReference>
<dbReference type="Proteomes" id="UP000295509">
    <property type="component" value="Unassembled WGS sequence"/>
</dbReference>
<dbReference type="PRINTS" id="PR00413">
    <property type="entry name" value="HADHALOGNASE"/>
</dbReference>
<dbReference type="CDD" id="cd02588">
    <property type="entry name" value="HAD_L2-DEX"/>
    <property type="match status" value="1"/>
</dbReference>
<dbReference type="InterPro" id="IPR006439">
    <property type="entry name" value="HAD-SF_hydro_IA"/>
</dbReference>
<comment type="catalytic activity">
    <reaction evidence="3">
        <text>an (S)-2-haloacid + H2O = a (2R)-2-hydroxycarboxylate + a halide anion + H(+)</text>
        <dbReference type="Rhea" id="RHEA:11192"/>
        <dbReference type="ChEBI" id="CHEBI:15377"/>
        <dbReference type="ChEBI" id="CHEBI:15378"/>
        <dbReference type="ChEBI" id="CHEBI:16042"/>
        <dbReference type="ChEBI" id="CHEBI:58314"/>
        <dbReference type="ChEBI" id="CHEBI:137405"/>
        <dbReference type="EC" id="3.8.1.2"/>
    </reaction>
</comment>
<name>A0A4R8LC70_9BURK</name>
<dbReference type="SFLD" id="SFLDS00003">
    <property type="entry name" value="Haloacid_Dehalogenase"/>
    <property type="match status" value="1"/>
</dbReference>
<dbReference type="PANTHER" id="PTHR43316:SF3">
    <property type="entry name" value="HALOACID DEHALOGENASE, TYPE II (AFU_ORTHOLOGUE AFUA_2G07750)-RELATED"/>
    <property type="match status" value="1"/>
</dbReference>
<dbReference type="EC" id="3.8.1.2" evidence="3"/>
<dbReference type="SUPFAM" id="SSF56784">
    <property type="entry name" value="HAD-like"/>
    <property type="match status" value="1"/>
</dbReference>
<dbReference type="AlphaFoldDB" id="A0A4R8LC70"/>
<dbReference type="InterPro" id="IPR006328">
    <property type="entry name" value="2-HAD"/>
</dbReference>
<organism evidence="4 5">
    <name type="scientific">Paraburkholderia rhizosphaerae</name>
    <dbReference type="NCBI Taxonomy" id="480658"/>
    <lineage>
        <taxon>Bacteria</taxon>
        <taxon>Pseudomonadati</taxon>
        <taxon>Pseudomonadota</taxon>
        <taxon>Betaproteobacteria</taxon>
        <taxon>Burkholderiales</taxon>
        <taxon>Burkholderiaceae</taxon>
        <taxon>Paraburkholderia</taxon>
    </lineage>
</organism>
<reference evidence="4 5" key="1">
    <citation type="submission" date="2019-03" db="EMBL/GenBank/DDBJ databases">
        <title>Genomic Encyclopedia of Type Strains, Phase III (KMG-III): the genomes of soil and plant-associated and newly described type strains.</title>
        <authorList>
            <person name="Whitman W."/>
        </authorList>
    </citation>
    <scope>NUCLEOTIDE SEQUENCE [LARGE SCALE GENOMIC DNA]</scope>
    <source>
        <strain evidence="4 5">LMG 29544</strain>
    </source>
</reference>
<dbReference type="NCBIfam" id="TIGR01428">
    <property type="entry name" value="HAD_type_II"/>
    <property type="match status" value="1"/>
</dbReference>
<evidence type="ECO:0000313" key="5">
    <source>
        <dbReference type="Proteomes" id="UP000295509"/>
    </source>
</evidence>